<keyword evidence="2" id="KW-1185">Reference proteome</keyword>
<dbReference type="KEGG" id="ifl:C1H71_12135"/>
<protein>
    <submittedName>
        <fullName evidence="1">Uncharacterized protein</fullName>
    </submittedName>
</protein>
<dbReference type="AlphaFoldDB" id="A0A7G3GAM3"/>
<accession>A0A7G3GAM3</accession>
<gene>
    <name evidence="1" type="ORF">C1H71_12135</name>
</gene>
<sequence length="69" mass="7834">MNGRFPAQPFGLATFLRLHGVKRRSWYPYHLTSFTLFSRKTATNIAANETSTDPSVLGWFLFKPIALMG</sequence>
<reference evidence="1 2" key="1">
    <citation type="submission" date="2018-01" db="EMBL/GenBank/DDBJ databases">
        <title>Genome sequence of Iodobacter sp. strain PCH194 isolated from Indian Trans-Himalaya.</title>
        <authorList>
            <person name="Kumar V."/>
            <person name="Thakur V."/>
            <person name="Kumar S."/>
            <person name="Singh D."/>
        </authorList>
    </citation>
    <scope>NUCLEOTIDE SEQUENCE [LARGE SCALE GENOMIC DNA]</scope>
    <source>
        <strain evidence="1 2">PCH194</strain>
    </source>
</reference>
<organism evidence="1 2">
    <name type="scientific">Iodobacter fluviatilis</name>
    <dbReference type="NCBI Taxonomy" id="537"/>
    <lineage>
        <taxon>Bacteria</taxon>
        <taxon>Pseudomonadati</taxon>
        <taxon>Pseudomonadota</taxon>
        <taxon>Betaproteobacteria</taxon>
        <taxon>Neisseriales</taxon>
        <taxon>Chitinibacteraceae</taxon>
        <taxon>Iodobacter</taxon>
    </lineage>
</organism>
<evidence type="ECO:0000313" key="2">
    <source>
        <dbReference type="Proteomes" id="UP000515917"/>
    </source>
</evidence>
<dbReference type="Proteomes" id="UP000515917">
    <property type="component" value="Chromosome"/>
</dbReference>
<name>A0A7G3GAM3_9NEIS</name>
<proteinExistence type="predicted"/>
<dbReference type="EMBL" id="CP025781">
    <property type="protein sequence ID" value="QBC44204.1"/>
    <property type="molecule type" value="Genomic_DNA"/>
</dbReference>
<evidence type="ECO:0000313" key="1">
    <source>
        <dbReference type="EMBL" id="QBC44204.1"/>
    </source>
</evidence>